<sequence length="381" mass="41992">MYLAGDSVVVPCYVSGKPDPVIQWSFSKLEETIFANIVSSETSNVHSNGSLFLKYIQKSHEGLYKCNASNGVGAALEVTMSLRVIGAPKIQKFTFPDQVISGTKTSVICTAISGVSPMEFKWFKNGHSLKTNHKATIRTYADFSVIFLEDVDQNSSGNYTCDLKGPTGSDSYTAILEVKEAPKWVKQPKDTVLNSGANVTLECVANGHPLPNVTWKKSSGGVQEHYEMVRGQKQTGVPPNWRNLPQDQEVVVGEDISIQCEVEGYPVPVILWKGHDKDSLNKVVLQKNARIKTENGILEINGVTEEDEGEYTCEASNGIGNGISHNVILFVLGYPRIQPFNFPEKLTEGQKAKVLCSVIDGTGPFKFIWYKNDRSQLLRPL</sequence>
<dbReference type="InterPro" id="IPR050958">
    <property type="entry name" value="Cell_Adh-Cytoskel_Orgn"/>
</dbReference>
<dbReference type="FunFam" id="2.60.40.10:FF:000104">
    <property type="entry name" value="Down syndrome cell adhesion molecule b"/>
    <property type="match status" value="1"/>
</dbReference>
<dbReference type="Pfam" id="PF13927">
    <property type="entry name" value="Ig_3"/>
    <property type="match status" value="3"/>
</dbReference>
<evidence type="ECO:0000256" key="3">
    <source>
        <dbReference type="ARBA" id="ARBA00023319"/>
    </source>
</evidence>
<dbReference type="GO" id="GO:0030424">
    <property type="term" value="C:axon"/>
    <property type="evidence" value="ECO:0007669"/>
    <property type="project" value="TreeGrafter"/>
</dbReference>
<dbReference type="InterPro" id="IPR013098">
    <property type="entry name" value="Ig_I-set"/>
</dbReference>
<evidence type="ECO:0000259" key="4">
    <source>
        <dbReference type="PROSITE" id="PS50835"/>
    </source>
</evidence>
<gene>
    <name evidence="5" type="primary">Hmcn2</name>
    <name evidence="5" type="ORF">CEXT_309251</name>
</gene>
<name>A0AAV4XSZ4_CAEEX</name>
<feature type="domain" description="Ig-like" evidence="4">
    <location>
        <begin position="335"/>
        <end position="381"/>
    </location>
</feature>
<organism evidence="5 6">
    <name type="scientific">Caerostris extrusa</name>
    <name type="common">Bark spider</name>
    <name type="synonym">Caerostris bankana</name>
    <dbReference type="NCBI Taxonomy" id="172846"/>
    <lineage>
        <taxon>Eukaryota</taxon>
        <taxon>Metazoa</taxon>
        <taxon>Ecdysozoa</taxon>
        <taxon>Arthropoda</taxon>
        <taxon>Chelicerata</taxon>
        <taxon>Arachnida</taxon>
        <taxon>Araneae</taxon>
        <taxon>Araneomorphae</taxon>
        <taxon>Entelegynae</taxon>
        <taxon>Araneoidea</taxon>
        <taxon>Araneidae</taxon>
        <taxon>Caerostris</taxon>
    </lineage>
</organism>
<keyword evidence="6" id="KW-1185">Reference proteome</keyword>
<dbReference type="GO" id="GO:0005886">
    <property type="term" value="C:plasma membrane"/>
    <property type="evidence" value="ECO:0007669"/>
    <property type="project" value="TreeGrafter"/>
</dbReference>
<dbReference type="GO" id="GO:0043025">
    <property type="term" value="C:neuronal cell body"/>
    <property type="evidence" value="ECO:0007669"/>
    <property type="project" value="TreeGrafter"/>
</dbReference>
<protein>
    <submittedName>
        <fullName evidence="5">Hemicentin-2</fullName>
    </submittedName>
</protein>
<dbReference type="SMART" id="SM00408">
    <property type="entry name" value="IGc2"/>
    <property type="match status" value="3"/>
</dbReference>
<accession>A0AAV4XSZ4</accession>
<dbReference type="GO" id="GO:0007156">
    <property type="term" value="P:homophilic cell adhesion via plasma membrane adhesion molecules"/>
    <property type="evidence" value="ECO:0007669"/>
    <property type="project" value="TreeGrafter"/>
</dbReference>
<dbReference type="GO" id="GO:0008046">
    <property type="term" value="F:axon guidance receptor activity"/>
    <property type="evidence" value="ECO:0007669"/>
    <property type="project" value="TreeGrafter"/>
</dbReference>
<dbReference type="GO" id="GO:0050808">
    <property type="term" value="P:synapse organization"/>
    <property type="evidence" value="ECO:0007669"/>
    <property type="project" value="TreeGrafter"/>
</dbReference>
<evidence type="ECO:0000313" key="6">
    <source>
        <dbReference type="Proteomes" id="UP001054945"/>
    </source>
</evidence>
<dbReference type="SMART" id="SM00409">
    <property type="entry name" value="IG"/>
    <property type="match status" value="3"/>
</dbReference>
<dbReference type="Gene3D" id="2.60.40.10">
    <property type="entry name" value="Immunoglobulins"/>
    <property type="match status" value="4"/>
</dbReference>
<dbReference type="InterPro" id="IPR003599">
    <property type="entry name" value="Ig_sub"/>
</dbReference>
<dbReference type="AlphaFoldDB" id="A0AAV4XSZ4"/>
<dbReference type="PROSITE" id="PS50835">
    <property type="entry name" value="IG_LIKE"/>
    <property type="match status" value="5"/>
</dbReference>
<dbReference type="InterPro" id="IPR013783">
    <property type="entry name" value="Ig-like_fold"/>
</dbReference>
<dbReference type="Proteomes" id="UP001054945">
    <property type="component" value="Unassembled WGS sequence"/>
</dbReference>
<proteinExistence type="predicted"/>
<feature type="domain" description="Ig-like" evidence="4">
    <location>
        <begin position="239"/>
        <end position="324"/>
    </location>
</feature>
<dbReference type="FunFam" id="2.60.40.10:FF:000333">
    <property type="entry name" value="Down syndrome cell adhesion molecule"/>
    <property type="match status" value="1"/>
</dbReference>
<keyword evidence="2" id="KW-1015">Disulfide bond</keyword>
<keyword evidence="1" id="KW-0732">Signal</keyword>
<comment type="caution">
    <text evidence="5">The sequence shown here is derived from an EMBL/GenBank/DDBJ whole genome shotgun (WGS) entry which is preliminary data.</text>
</comment>
<keyword evidence="3" id="KW-0393">Immunoglobulin domain</keyword>
<dbReference type="InterPro" id="IPR036179">
    <property type="entry name" value="Ig-like_dom_sf"/>
</dbReference>
<dbReference type="PANTHER" id="PTHR45080:SF8">
    <property type="entry name" value="IG-LIKE DOMAIN-CONTAINING PROTEIN"/>
    <property type="match status" value="1"/>
</dbReference>
<feature type="domain" description="Ig-like" evidence="4">
    <location>
        <begin position="1"/>
        <end position="81"/>
    </location>
</feature>
<feature type="domain" description="Ig-like" evidence="4">
    <location>
        <begin position="182"/>
        <end position="219"/>
    </location>
</feature>
<dbReference type="InterPro" id="IPR003598">
    <property type="entry name" value="Ig_sub2"/>
</dbReference>
<dbReference type="Pfam" id="PF07679">
    <property type="entry name" value="I-set"/>
    <property type="match status" value="1"/>
</dbReference>
<dbReference type="InterPro" id="IPR007110">
    <property type="entry name" value="Ig-like_dom"/>
</dbReference>
<dbReference type="SUPFAM" id="SSF48726">
    <property type="entry name" value="Immunoglobulin"/>
    <property type="match status" value="5"/>
</dbReference>
<evidence type="ECO:0000256" key="2">
    <source>
        <dbReference type="ARBA" id="ARBA00023157"/>
    </source>
</evidence>
<reference evidence="5 6" key="1">
    <citation type="submission" date="2021-06" db="EMBL/GenBank/DDBJ databases">
        <title>Caerostris extrusa draft genome.</title>
        <authorList>
            <person name="Kono N."/>
            <person name="Arakawa K."/>
        </authorList>
    </citation>
    <scope>NUCLEOTIDE SEQUENCE [LARGE SCALE GENOMIC DNA]</scope>
</reference>
<feature type="domain" description="Ig-like" evidence="4">
    <location>
        <begin position="88"/>
        <end position="173"/>
    </location>
</feature>
<dbReference type="EMBL" id="BPLR01018278">
    <property type="protein sequence ID" value="GIY98287.1"/>
    <property type="molecule type" value="Genomic_DNA"/>
</dbReference>
<evidence type="ECO:0000313" key="5">
    <source>
        <dbReference type="EMBL" id="GIY98287.1"/>
    </source>
</evidence>
<dbReference type="PANTHER" id="PTHR45080">
    <property type="entry name" value="CONTACTIN 5"/>
    <property type="match status" value="1"/>
</dbReference>
<evidence type="ECO:0000256" key="1">
    <source>
        <dbReference type="ARBA" id="ARBA00022729"/>
    </source>
</evidence>